<dbReference type="InterPro" id="IPR021109">
    <property type="entry name" value="Peptidase_aspartic_dom_sf"/>
</dbReference>
<dbReference type="Proteomes" id="UP000178486">
    <property type="component" value="Unassembled WGS sequence"/>
</dbReference>
<accession>A0A1F7JBC1</accession>
<keyword evidence="1" id="KW-0547">Nucleotide-binding</keyword>
<dbReference type="InterPro" id="IPR039523">
    <property type="entry name" value="RimK-rel_E_lig_ATP-grasp"/>
</dbReference>
<feature type="domain" description="ATP-grasp" evidence="2">
    <location>
        <begin position="37"/>
        <end position="293"/>
    </location>
</feature>
<evidence type="ECO:0000313" key="3">
    <source>
        <dbReference type="EMBL" id="OGK52910.1"/>
    </source>
</evidence>
<dbReference type="EMBL" id="MGAU01000073">
    <property type="protein sequence ID" value="OGK52910.1"/>
    <property type="molecule type" value="Genomic_DNA"/>
</dbReference>
<protein>
    <recommendedName>
        <fullName evidence="2">ATP-grasp domain-containing protein</fullName>
    </recommendedName>
</protein>
<dbReference type="PANTHER" id="PTHR21621">
    <property type="entry name" value="RIBOSOMAL PROTEIN S6 MODIFICATION PROTEIN"/>
    <property type="match status" value="1"/>
</dbReference>
<evidence type="ECO:0000256" key="1">
    <source>
        <dbReference type="PROSITE-ProRule" id="PRU00409"/>
    </source>
</evidence>
<name>A0A1F7JBC1_9BACT</name>
<dbReference type="GO" id="GO:0018169">
    <property type="term" value="F:ribosomal S6-glutamic acid ligase activity"/>
    <property type="evidence" value="ECO:0007669"/>
    <property type="project" value="TreeGrafter"/>
</dbReference>
<dbReference type="Gene3D" id="2.40.70.10">
    <property type="entry name" value="Acid Proteases"/>
    <property type="match status" value="1"/>
</dbReference>
<organism evidence="3 4">
    <name type="scientific">Candidatus Roizmanbacteria bacterium RIFCSPLOWO2_01_FULL_45_11</name>
    <dbReference type="NCBI Taxonomy" id="1802070"/>
    <lineage>
        <taxon>Bacteria</taxon>
        <taxon>Candidatus Roizmaniibacteriota</taxon>
    </lineage>
</organism>
<dbReference type="Gene3D" id="3.30.470.20">
    <property type="entry name" value="ATP-grasp fold, B domain"/>
    <property type="match status" value="1"/>
</dbReference>
<sequence>MAVSQTILGMNARNYLYIQRYNSRRAKAIADDKLETKRLLTEHQIATPTLITEFPDRLAVRNFAWEALPSNGFVIKPARGYGGSGIIVFKSWEGRSGYTITDDFMTVHDIETHILDILDGAHSLQYLPDAAFIEELITPHSFFKKLCPVGLPDIRIIVLHNIPIMAMARIPTTESGGKANLMLGALAVGIDMRTGITVHGYMKHHPSPFYLPGTKTKVRGIKIPLWNELLLLAARTQEASGLGYAGVDLVIDDVHGPLVLEVNARPGLAIQNTNRASLRTRLERIENMRQVTPERGVELAKSLFASPFSEKVEIDPKTIGVIEDVYLQGVDRSVKKRAKIDTGAFRTSIDRSLLRELDLKIEPEKIHVRSASGSQERDAVKITLYMHGKKIRTVASVANRQHLNYPVIIGRSDLKGFLIDPVKNSPLETSTPS</sequence>
<dbReference type="PANTHER" id="PTHR21621:SF0">
    <property type="entry name" value="BETA-CITRYLGLUTAMATE SYNTHASE B-RELATED"/>
    <property type="match status" value="1"/>
</dbReference>
<dbReference type="SUPFAM" id="SSF50630">
    <property type="entry name" value="Acid proteases"/>
    <property type="match status" value="1"/>
</dbReference>
<dbReference type="GO" id="GO:0009432">
    <property type="term" value="P:SOS response"/>
    <property type="evidence" value="ECO:0007669"/>
    <property type="project" value="TreeGrafter"/>
</dbReference>
<dbReference type="GO" id="GO:0005737">
    <property type="term" value="C:cytoplasm"/>
    <property type="evidence" value="ECO:0007669"/>
    <property type="project" value="TreeGrafter"/>
</dbReference>
<dbReference type="AlphaFoldDB" id="A0A1F7JBC1"/>
<gene>
    <name evidence="3" type="ORF">A3B56_01815</name>
</gene>
<proteinExistence type="predicted"/>
<comment type="caution">
    <text evidence="3">The sequence shown here is derived from an EMBL/GenBank/DDBJ whole genome shotgun (WGS) entry which is preliminary data.</text>
</comment>
<dbReference type="PROSITE" id="PS50975">
    <property type="entry name" value="ATP_GRASP"/>
    <property type="match status" value="1"/>
</dbReference>
<evidence type="ECO:0000259" key="2">
    <source>
        <dbReference type="PROSITE" id="PS50975"/>
    </source>
</evidence>
<dbReference type="GO" id="GO:0005524">
    <property type="term" value="F:ATP binding"/>
    <property type="evidence" value="ECO:0007669"/>
    <property type="project" value="UniProtKB-UniRule"/>
</dbReference>
<keyword evidence="1" id="KW-0067">ATP-binding</keyword>
<evidence type="ECO:0000313" key="4">
    <source>
        <dbReference type="Proteomes" id="UP000178486"/>
    </source>
</evidence>
<dbReference type="GO" id="GO:0046872">
    <property type="term" value="F:metal ion binding"/>
    <property type="evidence" value="ECO:0007669"/>
    <property type="project" value="InterPro"/>
</dbReference>
<reference evidence="3 4" key="1">
    <citation type="journal article" date="2016" name="Nat. Commun.">
        <title>Thousands of microbial genomes shed light on interconnected biogeochemical processes in an aquifer system.</title>
        <authorList>
            <person name="Anantharaman K."/>
            <person name="Brown C.T."/>
            <person name="Hug L.A."/>
            <person name="Sharon I."/>
            <person name="Castelle C.J."/>
            <person name="Probst A.J."/>
            <person name="Thomas B.C."/>
            <person name="Singh A."/>
            <person name="Wilkins M.J."/>
            <person name="Karaoz U."/>
            <person name="Brodie E.L."/>
            <person name="Williams K.H."/>
            <person name="Hubbard S.S."/>
            <person name="Banfield J.F."/>
        </authorList>
    </citation>
    <scope>NUCLEOTIDE SEQUENCE [LARGE SCALE GENOMIC DNA]</scope>
</reference>
<dbReference type="InterPro" id="IPR011761">
    <property type="entry name" value="ATP-grasp"/>
</dbReference>
<dbReference type="CDD" id="cd00303">
    <property type="entry name" value="retropepsin_like"/>
    <property type="match status" value="1"/>
</dbReference>
<dbReference type="Pfam" id="PF14397">
    <property type="entry name" value="ATPgrasp_ST"/>
    <property type="match status" value="1"/>
</dbReference>
<dbReference type="SUPFAM" id="SSF56059">
    <property type="entry name" value="Glutathione synthetase ATP-binding domain-like"/>
    <property type="match status" value="1"/>
</dbReference>